<proteinExistence type="predicted"/>
<feature type="chain" id="PRO_5040721055" evidence="3">
    <location>
        <begin position="23"/>
        <end position="725"/>
    </location>
</feature>
<dbReference type="AlphaFoldDB" id="A0A9X2CHK4"/>
<dbReference type="SUPFAM" id="SSF48452">
    <property type="entry name" value="TPR-like"/>
    <property type="match status" value="2"/>
</dbReference>
<evidence type="ECO:0000313" key="5">
    <source>
        <dbReference type="Proteomes" id="UP001139293"/>
    </source>
</evidence>
<sequence>MHIFITLLSVLFLSLISSTANAAPDDEVLTEVQFRENPKVLAQSIHNEIPSLPRFTSLEQFTAFSKRHLLSAPELMRNIQLSARLKMDLYDKSKDRYIQANGLIEQLEQISVSDFDQSYLLMLKGRYVGRSQQDFNSAIDYYQQAITLIEQSNKSPDRVLLYTLHENVSVMHMILREPDTALVHLQKLSAVAKEIDNDYLVAHVESVLGKFFYKQNQIGKSLSHYNAAIKHSLGDKNSSQNAHIELQLSRVYRDLESWDEALASASSAAESFTRLGNDNYVSSAMTVIAMVYANQEQWYQAVDYYLNAQQIERRLGNEIGLALNLHNLGEIYFKIGDTKNSLSNLKQANTIFSARNSEHYLVYNDLLIAEVSASIGNWQDVAEYATRAEKIAESKQLLDEQSEALEQHAKAQEQLGKFEQAYISMLKLNGIRSQIEPSSDEFDLKQSKIKEQKLDLKLSKIEKQLQQKSDQLNIAHLISLICVFILCLLVLLLIKQWRLKNKAKLLNDTLQETQLLEPFTQQANYLSFKFDYSKTNHSQIKTLALVSLSDQINSDLTQGYECNANMNKQQLLAIQNSLTCKSYIIRPGVFLLSFDSNIEANHLLTKLREILDQNHGQTSLHMGILHLPLLADPAIKLSAEQHFASLQMMLSAAKTLGSNQDYFVTMKTLNFASAGIFSKPLYLNIEKSIVRGIVKVETNGNKDNILWPRWKSHQNIDLNDDKVAI</sequence>
<organism evidence="4 5">
    <name type="scientific">Shewanella pneumatophori</name>
    <dbReference type="NCBI Taxonomy" id="314092"/>
    <lineage>
        <taxon>Bacteria</taxon>
        <taxon>Pseudomonadati</taxon>
        <taxon>Pseudomonadota</taxon>
        <taxon>Gammaproteobacteria</taxon>
        <taxon>Alteromonadales</taxon>
        <taxon>Shewanellaceae</taxon>
        <taxon>Shewanella</taxon>
    </lineage>
</organism>
<keyword evidence="2" id="KW-1133">Transmembrane helix</keyword>
<dbReference type="RefSeq" id="WP_248949541.1">
    <property type="nucleotide sequence ID" value="NZ_JAKILB010000004.1"/>
</dbReference>
<evidence type="ECO:0000313" key="4">
    <source>
        <dbReference type="EMBL" id="MCL1138514.1"/>
    </source>
</evidence>
<keyword evidence="1" id="KW-0175">Coiled coil</keyword>
<comment type="caution">
    <text evidence="4">The sequence shown here is derived from an EMBL/GenBank/DDBJ whole genome shotgun (WGS) entry which is preliminary data.</text>
</comment>
<dbReference type="Proteomes" id="UP001139293">
    <property type="component" value="Unassembled WGS sequence"/>
</dbReference>
<keyword evidence="5" id="KW-1185">Reference proteome</keyword>
<reference evidence="4" key="1">
    <citation type="submission" date="2022-01" db="EMBL/GenBank/DDBJ databases">
        <title>Whole genome-based taxonomy of the Shewanellaceae.</title>
        <authorList>
            <person name="Martin-Rodriguez A.J."/>
        </authorList>
    </citation>
    <scope>NUCLEOTIDE SEQUENCE</scope>
    <source>
        <strain evidence="4">KCTC 23973</strain>
    </source>
</reference>
<gene>
    <name evidence="4" type="ORF">L2740_08165</name>
</gene>
<keyword evidence="2" id="KW-0812">Transmembrane</keyword>
<dbReference type="EMBL" id="JAKILB010000004">
    <property type="protein sequence ID" value="MCL1138514.1"/>
    <property type="molecule type" value="Genomic_DNA"/>
</dbReference>
<dbReference type="PANTHER" id="PTHR10098:SF108">
    <property type="entry name" value="TETRATRICOPEPTIDE REPEAT PROTEIN 28"/>
    <property type="match status" value="1"/>
</dbReference>
<dbReference type="Gene3D" id="1.25.40.10">
    <property type="entry name" value="Tetratricopeptide repeat domain"/>
    <property type="match status" value="2"/>
</dbReference>
<keyword evidence="3" id="KW-0732">Signal</keyword>
<protein>
    <submittedName>
        <fullName evidence="4">Tetratricopeptide repeat protein</fullName>
    </submittedName>
</protein>
<feature type="signal peptide" evidence="3">
    <location>
        <begin position="1"/>
        <end position="22"/>
    </location>
</feature>
<accession>A0A9X2CHK4</accession>
<dbReference type="SMART" id="SM00028">
    <property type="entry name" value="TPR"/>
    <property type="match status" value="4"/>
</dbReference>
<dbReference type="InterPro" id="IPR019734">
    <property type="entry name" value="TPR_rpt"/>
</dbReference>
<evidence type="ECO:0000256" key="1">
    <source>
        <dbReference type="SAM" id="Coils"/>
    </source>
</evidence>
<dbReference type="Pfam" id="PF13424">
    <property type="entry name" value="TPR_12"/>
    <property type="match status" value="1"/>
</dbReference>
<evidence type="ECO:0000256" key="2">
    <source>
        <dbReference type="SAM" id="Phobius"/>
    </source>
</evidence>
<feature type="transmembrane region" description="Helical" evidence="2">
    <location>
        <begin position="474"/>
        <end position="494"/>
    </location>
</feature>
<keyword evidence="2" id="KW-0472">Membrane</keyword>
<dbReference type="InterPro" id="IPR011990">
    <property type="entry name" value="TPR-like_helical_dom_sf"/>
</dbReference>
<feature type="coiled-coil region" evidence="1">
    <location>
        <begin position="444"/>
        <end position="471"/>
    </location>
</feature>
<name>A0A9X2CHK4_9GAMM</name>
<dbReference type="PANTHER" id="PTHR10098">
    <property type="entry name" value="RAPSYN-RELATED"/>
    <property type="match status" value="1"/>
</dbReference>
<evidence type="ECO:0000256" key="3">
    <source>
        <dbReference type="SAM" id="SignalP"/>
    </source>
</evidence>